<reference evidence="2" key="1">
    <citation type="submission" date="2022-03" db="EMBL/GenBank/DDBJ databases">
        <title>Draft Genome Sequence of Firmicute Strain S0AB, a Heterotrophic Iron/Sulfur-Oxidizing Extreme Acidophile.</title>
        <authorList>
            <person name="Vergara E."/>
            <person name="Pakostova E."/>
            <person name="Johnson D.B."/>
            <person name="Holmes D.S."/>
        </authorList>
    </citation>
    <scope>NUCLEOTIDE SEQUENCE</scope>
    <source>
        <strain evidence="2">S0AB</strain>
    </source>
</reference>
<proteinExistence type="predicted"/>
<comment type="caution">
    <text evidence="2">The sequence shown here is derived from an EMBL/GenBank/DDBJ whole genome shotgun (WGS) entry which is preliminary data.</text>
</comment>
<organism evidence="2 3">
    <name type="scientific">Sulfoacidibacillus ferrooxidans</name>
    <dbReference type="NCBI Taxonomy" id="2005001"/>
    <lineage>
        <taxon>Bacteria</taxon>
        <taxon>Bacillati</taxon>
        <taxon>Bacillota</taxon>
        <taxon>Bacilli</taxon>
        <taxon>Bacillales</taxon>
        <taxon>Alicyclobacillaceae</taxon>
        <taxon>Sulfoacidibacillus</taxon>
    </lineage>
</organism>
<sequence>MMYHVMGKFETHSKALESAGELERQLKGRVSVSTTTPHEEWKGTWLENSFGVIGGLAAAVSAVVPGFGVLFLGGPMDGAMQGRVLADWLEAHPDSAKSEQYHHFVIVACSAEQVDLVKTALKDMGAEHVHVVKE</sequence>
<feature type="transmembrane region" description="Helical" evidence="1">
    <location>
        <begin position="50"/>
        <end position="73"/>
    </location>
</feature>
<dbReference type="EMBL" id="JALBUF010000003">
    <property type="protein sequence ID" value="MCI0183111.1"/>
    <property type="molecule type" value="Genomic_DNA"/>
</dbReference>
<name>A0A9X1V7R3_9BACL</name>
<keyword evidence="3" id="KW-1185">Reference proteome</keyword>
<evidence type="ECO:0000313" key="3">
    <source>
        <dbReference type="Proteomes" id="UP001139263"/>
    </source>
</evidence>
<evidence type="ECO:0008006" key="4">
    <source>
        <dbReference type="Google" id="ProtNLM"/>
    </source>
</evidence>
<accession>A0A9X1V7R3</accession>
<protein>
    <recommendedName>
        <fullName evidence="4">DUF1269 domain-containing protein</fullName>
    </recommendedName>
</protein>
<dbReference type="RefSeq" id="WP_241712941.1">
    <property type="nucleotide sequence ID" value="NZ_JALBUF010000003.1"/>
</dbReference>
<dbReference type="Proteomes" id="UP001139263">
    <property type="component" value="Unassembled WGS sequence"/>
</dbReference>
<keyword evidence="1" id="KW-1133">Transmembrane helix</keyword>
<keyword evidence="1" id="KW-0812">Transmembrane</keyword>
<keyword evidence="1" id="KW-0472">Membrane</keyword>
<dbReference type="AlphaFoldDB" id="A0A9X1V7R3"/>
<evidence type="ECO:0000256" key="1">
    <source>
        <dbReference type="SAM" id="Phobius"/>
    </source>
</evidence>
<evidence type="ECO:0000313" key="2">
    <source>
        <dbReference type="EMBL" id="MCI0183111.1"/>
    </source>
</evidence>
<gene>
    <name evidence="2" type="ORF">MM817_01381</name>
</gene>